<evidence type="ECO:0000256" key="6">
    <source>
        <dbReference type="SAM" id="MobiDB-lite"/>
    </source>
</evidence>
<dbReference type="InterPro" id="IPR011611">
    <property type="entry name" value="PfkB_dom"/>
</dbReference>
<dbReference type="GeneID" id="101862982"/>
<accession>A0ABM0K7Z3</accession>
<feature type="chain" id="PRO_5045945271" evidence="7">
    <location>
        <begin position="27"/>
        <end position="789"/>
    </location>
</feature>
<evidence type="ECO:0000256" key="5">
    <source>
        <dbReference type="ARBA" id="ARBA00023295"/>
    </source>
</evidence>
<feature type="signal peptide" evidence="7">
    <location>
        <begin position="1"/>
        <end position="26"/>
    </location>
</feature>
<dbReference type="RefSeq" id="XP_005110948.1">
    <property type="nucleotide sequence ID" value="XM_005110891.3"/>
</dbReference>
<dbReference type="SUPFAM" id="SSF53613">
    <property type="entry name" value="Ribokinase-like"/>
    <property type="match status" value="1"/>
</dbReference>
<evidence type="ECO:0000256" key="7">
    <source>
        <dbReference type="SAM" id="SignalP"/>
    </source>
</evidence>
<feature type="region of interest" description="Disordered" evidence="6">
    <location>
        <begin position="753"/>
        <end position="789"/>
    </location>
</feature>
<evidence type="ECO:0000256" key="2">
    <source>
        <dbReference type="ARBA" id="ARBA00022801"/>
    </source>
</evidence>
<dbReference type="Pfam" id="PF04227">
    <property type="entry name" value="Indigoidine_A"/>
    <property type="match status" value="1"/>
</dbReference>
<evidence type="ECO:0000313" key="10">
    <source>
        <dbReference type="RefSeq" id="XP_005110948.1"/>
    </source>
</evidence>
<keyword evidence="9" id="KW-1185">Reference proteome</keyword>
<dbReference type="InterPro" id="IPR007342">
    <property type="entry name" value="PsuG"/>
</dbReference>
<sequence length="789" mass="84142">MLQWTAKCGLPRALLAWSALTPVARGRVRETVLPVALRHQSSMTCGSAMPDFLRVSEEVSEAVASRRPVVALESTIITHGMPHPHNYSTAVGVETCVRDAGAVPATVAVLRGKLCVGVSDEELQFLSEQDTGLWKISRRDLAFVLGQGLSGGTTVSGTMIGAHMAGVPIFATGGIGGVHRGAETSFDVSADLTELGRTPVTVVSAGVKSILDIPKTLEYLETQGVNVATFGKTRSFPAFFTRDSGYLSPHKVVGHMEAARMINTSLQLGLTSGILIAVPIPKEHAVTGEVIQDAIDEAVELARLEGVSGRDVTPYVLSRVNELTSGHSLKSNIALVQNNAKVAAGIANCLSQLRRARDISRWNQKPVAPPSSVAETPSSAPSGGDRRSSPSSRRGRDENGKIPGRPVVLGATLSDLSVKLVDEDFKLDGGTYAGKVMQSFGGVGRNLADCLSRLQMSPVFVSVVGNDAGAAAFFANCSHMDLHSVLRVSGASTASYCPVLGSSGQLLFGVGDMDINAQFDQDLIKSLQQELARSPPLVILDGNFSARVIGEVVLSCSRHDVPVWFEPTDLQVMSRKPFLSEAWKHLSLVTPNLGELVTMWKSMRQNLGQDDTLDAVVSENWSTSDIIETCVPLCRDLLRHIPCVLLTLGRHGVVLCHRCPHNSETLSFSDLLKAGQSGHFSAVYFPELNKDSDISRVVSVSGAGDCLASTFVAGLLNGQGMTTSMRRGMQAAWLSLHSMTSVPDSISVDGLRDCDVSEGRDDDKDDDNSVVTGRRRDWGPVDVSDGQLG</sequence>
<dbReference type="Pfam" id="PF00294">
    <property type="entry name" value="PfkB"/>
    <property type="match status" value="1"/>
</dbReference>
<keyword evidence="7" id="KW-0732">Signal</keyword>
<dbReference type="Gene3D" id="3.40.1790.10">
    <property type="entry name" value="Indigoidine synthase domain"/>
    <property type="match status" value="1"/>
</dbReference>
<dbReference type="PANTHER" id="PTHR42909:SF1">
    <property type="entry name" value="CARBOHYDRATE KINASE PFKB DOMAIN-CONTAINING PROTEIN"/>
    <property type="match status" value="1"/>
</dbReference>
<evidence type="ECO:0000313" key="9">
    <source>
        <dbReference type="Proteomes" id="UP000694888"/>
    </source>
</evidence>
<dbReference type="InterPro" id="IPR022830">
    <property type="entry name" value="Indigdn_synthA-like"/>
</dbReference>
<dbReference type="Gene3D" id="3.40.1190.20">
    <property type="match status" value="1"/>
</dbReference>
<protein>
    <submittedName>
        <fullName evidence="10">Pseudouridine-metabolizing bifunctional protein C1861.05</fullName>
    </submittedName>
</protein>
<feature type="compositionally biased region" description="Basic and acidic residues" evidence="6">
    <location>
        <begin position="384"/>
        <end position="400"/>
    </location>
</feature>
<organism evidence="9 10">
    <name type="scientific">Aplysia californica</name>
    <name type="common">California sea hare</name>
    <dbReference type="NCBI Taxonomy" id="6500"/>
    <lineage>
        <taxon>Eukaryota</taxon>
        <taxon>Metazoa</taxon>
        <taxon>Spiralia</taxon>
        <taxon>Lophotrochozoa</taxon>
        <taxon>Mollusca</taxon>
        <taxon>Gastropoda</taxon>
        <taxon>Heterobranchia</taxon>
        <taxon>Euthyneura</taxon>
        <taxon>Tectipleura</taxon>
        <taxon>Aplysiida</taxon>
        <taxon>Aplysioidea</taxon>
        <taxon>Aplysiidae</taxon>
        <taxon>Aplysia</taxon>
    </lineage>
</organism>
<dbReference type="HAMAP" id="MF_01876">
    <property type="entry name" value="PsiMP_glycosidase"/>
    <property type="match status" value="1"/>
</dbReference>
<evidence type="ECO:0000256" key="4">
    <source>
        <dbReference type="ARBA" id="ARBA00023239"/>
    </source>
</evidence>
<keyword evidence="1" id="KW-0479">Metal-binding</keyword>
<keyword evidence="5" id="KW-0326">Glycosidase</keyword>
<evidence type="ECO:0000259" key="8">
    <source>
        <dbReference type="Pfam" id="PF00294"/>
    </source>
</evidence>
<gene>
    <name evidence="10" type="primary">LOC101862982</name>
</gene>
<evidence type="ECO:0000256" key="3">
    <source>
        <dbReference type="ARBA" id="ARBA00023211"/>
    </source>
</evidence>
<dbReference type="SUPFAM" id="SSF110581">
    <property type="entry name" value="Indigoidine synthase A-like"/>
    <property type="match status" value="1"/>
</dbReference>
<keyword evidence="3" id="KW-0464">Manganese</keyword>
<name>A0ABM0K7Z3_APLCA</name>
<dbReference type="Proteomes" id="UP000694888">
    <property type="component" value="Unplaced"/>
</dbReference>
<proteinExistence type="inferred from homology"/>
<dbReference type="CDD" id="cd01941">
    <property type="entry name" value="YeiC_kinase_like"/>
    <property type="match status" value="1"/>
</dbReference>
<evidence type="ECO:0000256" key="1">
    <source>
        <dbReference type="ARBA" id="ARBA00022723"/>
    </source>
</evidence>
<feature type="region of interest" description="Disordered" evidence="6">
    <location>
        <begin position="361"/>
        <end position="406"/>
    </location>
</feature>
<feature type="compositionally biased region" description="Basic and acidic residues" evidence="6">
    <location>
        <begin position="753"/>
        <end position="762"/>
    </location>
</feature>
<dbReference type="PANTHER" id="PTHR42909">
    <property type="entry name" value="ZGC:136858"/>
    <property type="match status" value="1"/>
</dbReference>
<dbReference type="InterPro" id="IPR029056">
    <property type="entry name" value="Ribokinase-like"/>
</dbReference>
<feature type="domain" description="Carbohydrate kinase PfkB" evidence="8">
    <location>
        <begin position="408"/>
        <end position="737"/>
    </location>
</feature>
<keyword evidence="4" id="KW-0456">Lyase</keyword>
<reference evidence="10" key="1">
    <citation type="submission" date="2025-08" db="UniProtKB">
        <authorList>
            <consortium name="RefSeq"/>
        </authorList>
    </citation>
    <scope>IDENTIFICATION</scope>
</reference>
<keyword evidence="2" id="KW-0378">Hydrolase</keyword>